<evidence type="ECO:0000259" key="21">
    <source>
        <dbReference type="PROSITE" id="PS51406"/>
    </source>
</evidence>
<dbReference type="GO" id="GO:0044877">
    <property type="term" value="F:protein-containing complex binding"/>
    <property type="evidence" value="ECO:0007669"/>
    <property type="project" value="TreeGrafter"/>
</dbReference>
<accession>A0A4Z2HKA0</accession>
<keyword evidence="7" id="KW-0552">Olfaction</keyword>
<feature type="compositionally biased region" description="Basic and acidic residues" evidence="18">
    <location>
        <begin position="477"/>
        <end position="521"/>
    </location>
</feature>
<evidence type="ECO:0000256" key="13">
    <source>
        <dbReference type="ARBA" id="ARBA00023149"/>
    </source>
</evidence>
<dbReference type="Pfam" id="PF00027">
    <property type="entry name" value="cNMP_binding"/>
    <property type="match status" value="1"/>
</dbReference>
<feature type="coiled-coil region" evidence="17">
    <location>
        <begin position="357"/>
        <end position="384"/>
    </location>
</feature>
<dbReference type="InterPro" id="IPR002181">
    <property type="entry name" value="Fibrinogen_a/b/g_C_dom"/>
</dbReference>
<keyword evidence="4" id="KW-0116">cAMP-binding</keyword>
<keyword evidence="12 19" id="KW-0472">Membrane</keyword>
<dbReference type="PROSITE" id="PS00889">
    <property type="entry name" value="CNMP_BINDING_2"/>
    <property type="match status" value="1"/>
</dbReference>
<dbReference type="PANTHER" id="PTHR45638:SF3">
    <property type="entry name" value="CYCLIC NUCLEOTIDE-GATED OLFACTORY CHANNEL"/>
    <property type="match status" value="1"/>
</dbReference>
<evidence type="ECO:0000256" key="11">
    <source>
        <dbReference type="ARBA" id="ARBA00023065"/>
    </source>
</evidence>
<comment type="caution">
    <text evidence="22">The sequence shown here is derived from an EMBL/GenBank/DDBJ whole genome shotgun (WGS) entry which is preliminary data.</text>
</comment>
<dbReference type="SUPFAM" id="SSF51206">
    <property type="entry name" value="cAMP-binding domain-like"/>
    <property type="match status" value="1"/>
</dbReference>
<dbReference type="PROSITE" id="PS00514">
    <property type="entry name" value="FIBRINOGEN_C_1"/>
    <property type="match status" value="1"/>
</dbReference>
<evidence type="ECO:0000313" key="23">
    <source>
        <dbReference type="Proteomes" id="UP000314294"/>
    </source>
</evidence>
<dbReference type="CDD" id="cd00038">
    <property type="entry name" value="CAP_ED"/>
    <property type="match status" value="1"/>
</dbReference>
<dbReference type="SMART" id="SM00186">
    <property type="entry name" value="FBG"/>
    <property type="match status" value="1"/>
</dbReference>
<evidence type="ECO:0000256" key="16">
    <source>
        <dbReference type="ARBA" id="ARBA00023303"/>
    </source>
</evidence>
<evidence type="ECO:0000256" key="9">
    <source>
        <dbReference type="ARBA" id="ARBA00022989"/>
    </source>
</evidence>
<keyword evidence="13" id="KW-0114">cAMP</keyword>
<evidence type="ECO:0000256" key="12">
    <source>
        <dbReference type="ARBA" id="ARBA00023136"/>
    </source>
</evidence>
<dbReference type="GO" id="GO:0005223">
    <property type="term" value="F:intracellularly cGMP-activated cation channel activity"/>
    <property type="evidence" value="ECO:0007669"/>
    <property type="project" value="TreeGrafter"/>
</dbReference>
<feature type="domain" description="Cyclic nucleotide-binding" evidence="20">
    <location>
        <begin position="247"/>
        <end position="325"/>
    </location>
</feature>
<evidence type="ECO:0000256" key="17">
    <source>
        <dbReference type="SAM" id="Coils"/>
    </source>
</evidence>
<dbReference type="Gene3D" id="2.60.120.10">
    <property type="entry name" value="Jelly Rolls"/>
    <property type="match status" value="1"/>
</dbReference>
<dbReference type="InterPro" id="IPR036056">
    <property type="entry name" value="Fibrinogen-like_C"/>
</dbReference>
<dbReference type="InterPro" id="IPR014716">
    <property type="entry name" value="Fibrinogen_a/b/g_C_1"/>
</dbReference>
<evidence type="ECO:0000256" key="1">
    <source>
        <dbReference type="ARBA" id="ARBA00004141"/>
    </source>
</evidence>
<evidence type="ECO:0000256" key="6">
    <source>
        <dbReference type="ARBA" id="ARBA00022692"/>
    </source>
</evidence>
<protein>
    <submittedName>
        <fullName evidence="22">Cyclic nucleotide-gated olfactory channel</fullName>
    </submittedName>
</protein>
<dbReference type="InterPro" id="IPR020837">
    <property type="entry name" value="Fibrinogen_CS"/>
</dbReference>
<evidence type="ECO:0000256" key="3">
    <source>
        <dbReference type="ARBA" id="ARBA00022535"/>
    </source>
</evidence>
<feature type="compositionally biased region" description="Polar residues" evidence="18">
    <location>
        <begin position="561"/>
        <end position="572"/>
    </location>
</feature>
<dbReference type="PANTHER" id="PTHR45638">
    <property type="entry name" value="CYCLIC NUCLEOTIDE-GATED CATION CHANNEL SUBUNIT A"/>
    <property type="match status" value="1"/>
</dbReference>
<keyword evidence="17" id="KW-0175">Coiled coil</keyword>
<name>A0A4Z2HKA0_9TELE</name>
<reference evidence="22 23" key="1">
    <citation type="submission" date="2019-03" db="EMBL/GenBank/DDBJ databases">
        <title>First draft genome of Liparis tanakae, snailfish: a comprehensive survey of snailfish specific genes.</title>
        <authorList>
            <person name="Kim W."/>
            <person name="Song I."/>
            <person name="Jeong J.-H."/>
            <person name="Kim D."/>
            <person name="Kim S."/>
            <person name="Ryu S."/>
            <person name="Song J.Y."/>
            <person name="Lee S.K."/>
        </authorList>
    </citation>
    <scope>NUCLEOTIDE SEQUENCE [LARGE SCALE GENOMIC DNA]</scope>
    <source>
        <tissue evidence="22">Muscle</tissue>
    </source>
</reference>
<dbReference type="Pfam" id="PF00147">
    <property type="entry name" value="Fibrinogen_C"/>
    <property type="match status" value="1"/>
</dbReference>
<keyword evidence="6 19" id="KW-0812">Transmembrane</keyword>
<dbReference type="GO" id="GO:0017071">
    <property type="term" value="C:intracellular cyclic nucleotide activated cation channel complex"/>
    <property type="evidence" value="ECO:0007669"/>
    <property type="project" value="TreeGrafter"/>
</dbReference>
<dbReference type="InterPro" id="IPR005821">
    <property type="entry name" value="Ion_trans_dom"/>
</dbReference>
<dbReference type="EMBL" id="SRLO01000226">
    <property type="protein sequence ID" value="TNN66021.1"/>
    <property type="molecule type" value="Genomic_DNA"/>
</dbReference>
<dbReference type="FunFam" id="1.10.287.630:FF:000001">
    <property type="entry name" value="Cyclic nucleotide-gated channel alpha 3"/>
    <property type="match status" value="1"/>
</dbReference>
<evidence type="ECO:0000256" key="8">
    <source>
        <dbReference type="ARBA" id="ARBA00022741"/>
    </source>
</evidence>
<dbReference type="Gene3D" id="3.90.215.10">
    <property type="entry name" value="Gamma Fibrinogen, chain A, domain 1"/>
    <property type="match status" value="2"/>
</dbReference>
<dbReference type="AlphaFoldDB" id="A0A4Z2HKA0"/>
<dbReference type="Pfam" id="PF16526">
    <property type="entry name" value="CLZ"/>
    <property type="match status" value="1"/>
</dbReference>
<dbReference type="InterPro" id="IPR050866">
    <property type="entry name" value="CNG_cation_channel"/>
</dbReference>
<dbReference type="Gene3D" id="1.10.287.70">
    <property type="match status" value="1"/>
</dbReference>
<feature type="region of interest" description="Disordered" evidence="18">
    <location>
        <begin position="551"/>
        <end position="572"/>
    </location>
</feature>
<proteinExistence type="predicted"/>
<keyword evidence="11" id="KW-0406">Ion transport</keyword>
<evidence type="ECO:0000256" key="14">
    <source>
        <dbReference type="ARBA" id="ARBA00023157"/>
    </source>
</evidence>
<dbReference type="PROSITE" id="PS50042">
    <property type="entry name" value="CNMP_BINDING_3"/>
    <property type="match status" value="1"/>
</dbReference>
<gene>
    <name evidence="22" type="primary">Cnga2</name>
    <name evidence="22" type="ORF">EYF80_023777</name>
</gene>
<keyword evidence="15" id="KW-1071">Ligand-gated ion channel</keyword>
<dbReference type="GO" id="GO:0005886">
    <property type="term" value="C:plasma membrane"/>
    <property type="evidence" value="ECO:0007669"/>
    <property type="project" value="TreeGrafter"/>
</dbReference>
<dbReference type="InterPro" id="IPR018488">
    <property type="entry name" value="cNMP-bd_CS"/>
</dbReference>
<dbReference type="SUPFAM" id="SSF81324">
    <property type="entry name" value="Voltage-gated potassium channels"/>
    <property type="match status" value="1"/>
</dbReference>
<keyword evidence="8" id="KW-0547">Nucleotide-binding</keyword>
<dbReference type="PROSITE" id="PS51406">
    <property type="entry name" value="FIBRINOGEN_C_2"/>
    <property type="match status" value="1"/>
</dbReference>
<dbReference type="Pfam" id="PF00520">
    <property type="entry name" value="Ion_trans"/>
    <property type="match status" value="1"/>
</dbReference>
<dbReference type="Gene3D" id="1.10.287.630">
    <property type="entry name" value="Helix hairpin bin"/>
    <property type="match status" value="1"/>
</dbReference>
<keyword evidence="3" id="KW-0140">cGMP</keyword>
<keyword evidence="10" id="KW-0142">cGMP-binding</keyword>
<dbReference type="GO" id="GO:0030552">
    <property type="term" value="F:cAMP binding"/>
    <property type="evidence" value="ECO:0007669"/>
    <property type="project" value="UniProtKB-KW"/>
</dbReference>
<evidence type="ECO:0000256" key="19">
    <source>
        <dbReference type="SAM" id="Phobius"/>
    </source>
</evidence>
<feature type="transmembrane region" description="Helical" evidence="19">
    <location>
        <begin position="430"/>
        <end position="451"/>
    </location>
</feature>
<keyword evidence="16" id="KW-0407">Ion channel</keyword>
<keyword evidence="2" id="KW-0813">Transport</keyword>
<keyword evidence="14" id="KW-1015">Disulfide bond</keyword>
<dbReference type="GO" id="GO:0007608">
    <property type="term" value="P:sensory perception of smell"/>
    <property type="evidence" value="ECO:0007669"/>
    <property type="project" value="UniProtKB-KW"/>
</dbReference>
<keyword evidence="9 19" id="KW-1133">Transmembrane helix</keyword>
<evidence type="ECO:0000256" key="10">
    <source>
        <dbReference type="ARBA" id="ARBA00022992"/>
    </source>
</evidence>
<dbReference type="SMART" id="SM00100">
    <property type="entry name" value="cNMP"/>
    <property type="match status" value="1"/>
</dbReference>
<dbReference type="InterPro" id="IPR032406">
    <property type="entry name" value="CLZ_dom"/>
</dbReference>
<evidence type="ECO:0000256" key="15">
    <source>
        <dbReference type="ARBA" id="ARBA00023286"/>
    </source>
</evidence>
<dbReference type="GO" id="GO:0005222">
    <property type="term" value="F:intracellularly cAMP-activated cation channel activity"/>
    <property type="evidence" value="ECO:0007669"/>
    <property type="project" value="TreeGrafter"/>
</dbReference>
<evidence type="ECO:0000256" key="7">
    <source>
        <dbReference type="ARBA" id="ARBA00022725"/>
    </source>
</evidence>
<keyword evidence="5" id="KW-0716">Sensory transduction</keyword>
<evidence type="ECO:0000313" key="22">
    <source>
        <dbReference type="EMBL" id="TNN66021.1"/>
    </source>
</evidence>
<evidence type="ECO:0000256" key="18">
    <source>
        <dbReference type="SAM" id="MobiDB-lite"/>
    </source>
</evidence>
<feature type="domain" description="Fibrinogen C-terminal" evidence="21">
    <location>
        <begin position="601"/>
        <end position="739"/>
    </location>
</feature>
<comment type="subcellular location">
    <subcellularLocation>
        <location evidence="1">Membrane</location>
        <topology evidence="1">Multi-pass membrane protein</topology>
    </subcellularLocation>
</comment>
<evidence type="ECO:0000256" key="5">
    <source>
        <dbReference type="ARBA" id="ARBA00022606"/>
    </source>
</evidence>
<feature type="transmembrane region" description="Helical" evidence="19">
    <location>
        <begin position="76"/>
        <end position="94"/>
    </location>
</feature>
<dbReference type="GO" id="GO:0030553">
    <property type="term" value="F:cGMP binding"/>
    <property type="evidence" value="ECO:0007669"/>
    <property type="project" value="UniProtKB-KW"/>
</dbReference>
<dbReference type="InterPro" id="IPR000595">
    <property type="entry name" value="cNMP-bd_dom"/>
</dbReference>
<evidence type="ECO:0000259" key="20">
    <source>
        <dbReference type="PROSITE" id="PS50042"/>
    </source>
</evidence>
<evidence type="ECO:0000256" key="2">
    <source>
        <dbReference type="ARBA" id="ARBA00022448"/>
    </source>
</evidence>
<dbReference type="InterPro" id="IPR014710">
    <property type="entry name" value="RmlC-like_jellyroll"/>
</dbReference>
<dbReference type="InterPro" id="IPR018490">
    <property type="entry name" value="cNMP-bd_dom_sf"/>
</dbReference>
<feature type="region of interest" description="Disordered" evidence="18">
    <location>
        <begin position="468"/>
        <end position="521"/>
    </location>
</feature>
<feature type="transmembrane region" description="Helical" evidence="19">
    <location>
        <begin position="148"/>
        <end position="170"/>
    </location>
</feature>
<sequence length="757" mass="85849">MVRDMRRLRESYVRTLQCKSDICSILPTDLLYLMVGISYTPLLRFNRLLRLPRLFELFERSETRTGYPNAFRICKLVLYILVIIHWNACGYYSFSKVLGLGSDSWVYPNASDPVFGSLTRSYIYCLYWSTLTLTTIGETPPPVRDEEYLFLIFDFLVGVLIFASIVGNVGSMISNMNATRAGFQSRVDTLKHYMQFRNVSKVLEQRVIRWFDYLWTNKKTMDEQEVLRSLPNKLRAEIAINVHLDTLKKGDVGKEMYIIKDGQLAVVGEDGTTQFAVLTSGSCFGEISILNISGSKMGNRRTANIRSLGYSDLFCLSKQDLMEALQEFPHARAQLEQRGRDILQKEGLLEEVNVSAGEDLEEKMERLETSLDRLQSEFNSSQLRLKQRITTLEHNVTTGATGSGFLSDASGIESPGIIESLLVATQQRPWLWGVYVFTVGLPAVLFVSFMWPDKRFGPPDQEYYYKKSDDAQADDPQLSKRTEEVDTKGKADKAGTRRRDTHGNQKKCDSDPKASGRCSEEVARLREQETLLKGRLQKQEVLLHRLQLLSQPGTGDKAGPGQSQDNGSTDCSELFSSGYKSSGFYTIKPHGSPQPVRVYWNYSLRINLGDFDGYQGYAEYNNFKVANEKDHYRLTFGTYVGTVGDALSGNYQAGVSGWAGHQGARFSTYDQDNDNHKGNCAQEDKGGWWFNKCHSAHLNGMYYPNGYYSASTDDGVVWYPWRGWWYSLKTSVMKLRPTDFKIDPIDDPKAVPHRAAS</sequence>
<dbReference type="Proteomes" id="UP000314294">
    <property type="component" value="Unassembled WGS sequence"/>
</dbReference>
<organism evidence="22 23">
    <name type="scientific">Liparis tanakae</name>
    <name type="common">Tanaka's snailfish</name>
    <dbReference type="NCBI Taxonomy" id="230148"/>
    <lineage>
        <taxon>Eukaryota</taxon>
        <taxon>Metazoa</taxon>
        <taxon>Chordata</taxon>
        <taxon>Craniata</taxon>
        <taxon>Vertebrata</taxon>
        <taxon>Euteleostomi</taxon>
        <taxon>Actinopterygii</taxon>
        <taxon>Neopterygii</taxon>
        <taxon>Teleostei</taxon>
        <taxon>Neoteleostei</taxon>
        <taxon>Acanthomorphata</taxon>
        <taxon>Eupercaria</taxon>
        <taxon>Perciformes</taxon>
        <taxon>Cottioidei</taxon>
        <taxon>Cottales</taxon>
        <taxon>Liparidae</taxon>
        <taxon>Liparis</taxon>
    </lineage>
</organism>
<keyword evidence="23" id="KW-1185">Reference proteome</keyword>
<dbReference type="CDD" id="cd00087">
    <property type="entry name" value="FReD"/>
    <property type="match status" value="1"/>
</dbReference>
<dbReference type="SUPFAM" id="SSF56496">
    <property type="entry name" value="Fibrinogen C-terminal domain-like"/>
    <property type="match status" value="1"/>
</dbReference>
<dbReference type="Gene3D" id="1.20.5.170">
    <property type="match status" value="1"/>
</dbReference>
<dbReference type="OrthoDB" id="421226at2759"/>
<evidence type="ECO:0000256" key="4">
    <source>
        <dbReference type="ARBA" id="ARBA00022566"/>
    </source>
</evidence>